<reference evidence="5" key="1">
    <citation type="journal article" date="2019" name="Int. J. Syst. Evol. Microbiol.">
        <title>The Global Catalogue of Microorganisms (GCM) 10K type strain sequencing project: providing services to taxonomists for standard genome sequencing and annotation.</title>
        <authorList>
            <consortium name="The Broad Institute Genomics Platform"/>
            <consortium name="The Broad Institute Genome Sequencing Center for Infectious Disease"/>
            <person name="Wu L."/>
            <person name="Ma J."/>
        </authorList>
    </citation>
    <scope>NUCLEOTIDE SEQUENCE [LARGE SCALE GENOMIC DNA]</scope>
    <source>
        <strain evidence="5">S1</strain>
    </source>
</reference>
<dbReference type="SUPFAM" id="SSF47781">
    <property type="entry name" value="RuvA domain 2-like"/>
    <property type="match status" value="1"/>
</dbReference>
<dbReference type="InterPro" id="IPR004509">
    <property type="entry name" value="Competence_ComEA_HhH"/>
</dbReference>
<dbReference type="PANTHER" id="PTHR21180:SF32">
    <property type="entry name" value="ENDONUCLEASE_EXONUCLEASE_PHOSPHATASE FAMILY DOMAIN-CONTAINING PROTEIN 1"/>
    <property type="match status" value="1"/>
</dbReference>
<keyword evidence="2" id="KW-0812">Transmembrane</keyword>
<dbReference type="Gene3D" id="1.10.150.320">
    <property type="entry name" value="Photosystem II 12 kDa extrinsic protein"/>
    <property type="match status" value="1"/>
</dbReference>
<evidence type="ECO:0000259" key="3">
    <source>
        <dbReference type="SMART" id="SM00278"/>
    </source>
</evidence>
<evidence type="ECO:0000313" key="5">
    <source>
        <dbReference type="Proteomes" id="UP001597282"/>
    </source>
</evidence>
<dbReference type="EMBL" id="JBHTNU010000001">
    <property type="protein sequence ID" value="MFD1425616.1"/>
    <property type="molecule type" value="Genomic_DNA"/>
</dbReference>
<dbReference type="SMART" id="SM00278">
    <property type="entry name" value="HhH1"/>
    <property type="match status" value="2"/>
</dbReference>
<dbReference type="InterPro" id="IPR051675">
    <property type="entry name" value="Endo/Exo/Phosphatase_dom_1"/>
</dbReference>
<feature type="domain" description="Helix-hairpin-helix DNA-binding motif class 1" evidence="3">
    <location>
        <begin position="190"/>
        <end position="209"/>
    </location>
</feature>
<dbReference type="PANTHER" id="PTHR21180">
    <property type="entry name" value="ENDONUCLEASE/EXONUCLEASE/PHOSPHATASE FAMILY DOMAIN-CONTAINING PROTEIN 1"/>
    <property type="match status" value="1"/>
</dbReference>
<feature type="transmembrane region" description="Helical" evidence="2">
    <location>
        <begin position="12"/>
        <end position="33"/>
    </location>
</feature>
<protein>
    <submittedName>
        <fullName evidence="4">Helix-hairpin-helix domain-containing protein</fullName>
    </submittedName>
</protein>
<dbReference type="Pfam" id="PF12836">
    <property type="entry name" value="HHH_3"/>
    <property type="match status" value="1"/>
</dbReference>
<dbReference type="InterPro" id="IPR010994">
    <property type="entry name" value="RuvA_2-like"/>
</dbReference>
<keyword evidence="2" id="KW-0472">Membrane</keyword>
<proteinExistence type="predicted"/>
<feature type="domain" description="Helix-hairpin-helix DNA-binding motif class 1" evidence="3">
    <location>
        <begin position="160"/>
        <end position="179"/>
    </location>
</feature>
<name>A0ABW4C624_9BACL</name>
<keyword evidence="2" id="KW-1133">Transmembrane helix</keyword>
<dbReference type="Proteomes" id="UP001597282">
    <property type="component" value="Unassembled WGS sequence"/>
</dbReference>
<evidence type="ECO:0000256" key="2">
    <source>
        <dbReference type="SAM" id="Phobius"/>
    </source>
</evidence>
<dbReference type="InterPro" id="IPR003583">
    <property type="entry name" value="Hlx-hairpin-Hlx_DNA-bd_motif"/>
</dbReference>
<evidence type="ECO:0000256" key="1">
    <source>
        <dbReference type="SAM" id="MobiDB-lite"/>
    </source>
</evidence>
<gene>
    <name evidence="4" type="ORF">ACFQ4Y_01535</name>
</gene>
<sequence>MWDQGGWTPREKGLAVAAGVFLFLLIGVGISLWTGEDSGTEPELQPYSQPEKTAVPKEEDKEEKPTELVVDVKGEVKKPGVYRLSADARVEEALRKAGGPTSRADMDQVNLAQPLSDGMALYIAAEGEEVPPGISAGASGTSGSGGEAEQTINVNTASQEELQQLNGIGPSKAEAVIQHREENGPFTSVDQLTEVPGIGEKTLDQLRDQVTVQ</sequence>
<feature type="compositionally biased region" description="Basic and acidic residues" evidence="1">
    <location>
        <begin position="54"/>
        <end position="70"/>
    </location>
</feature>
<dbReference type="NCBIfam" id="TIGR00426">
    <property type="entry name" value="competence protein ComEA helix-hairpin-helix repeat region"/>
    <property type="match status" value="1"/>
</dbReference>
<comment type="caution">
    <text evidence="4">The sequence shown here is derived from an EMBL/GenBank/DDBJ whole genome shotgun (WGS) entry which is preliminary data.</text>
</comment>
<dbReference type="InterPro" id="IPR019554">
    <property type="entry name" value="Soluble_ligand-bd"/>
</dbReference>
<organism evidence="4 5">
    <name type="scientific">Kroppenstedtia sanguinis</name>
    <dbReference type="NCBI Taxonomy" id="1380684"/>
    <lineage>
        <taxon>Bacteria</taxon>
        <taxon>Bacillati</taxon>
        <taxon>Bacillota</taxon>
        <taxon>Bacilli</taxon>
        <taxon>Bacillales</taxon>
        <taxon>Thermoactinomycetaceae</taxon>
        <taxon>Kroppenstedtia</taxon>
    </lineage>
</organism>
<evidence type="ECO:0000313" key="4">
    <source>
        <dbReference type="EMBL" id="MFD1425616.1"/>
    </source>
</evidence>
<accession>A0ABW4C624</accession>
<dbReference type="Pfam" id="PF10531">
    <property type="entry name" value="SLBB"/>
    <property type="match status" value="1"/>
</dbReference>
<feature type="region of interest" description="Disordered" evidence="1">
    <location>
        <begin position="37"/>
        <end position="70"/>
    </location>
</feature>
<keyword evidence="5" id="KW-1185">Reference proteome</keyword>
<dbReference type="RefSeq" id="WP_380162505.1">
    <property type="nucleotide sequence ID" value="NZ_JBHTNU010000001.1"/>
</dbReference>